<dbReference type="SUPFAM" id="SSF56672">
    <property type="entry name" value="DNA/RNA polymerases"/>
    <property type="match status" value="1"/>
</dbReference>
<evidence type="ECO:0000313" key="2">
    <source>
        <dbReference type="EMBL" id="KFD63936.1"/>
    </source>
</evidence>
<feature type="domain" description="Reverse transcriptase" evidence="1">
    <location>
        <begin position="146"/>
        <end position="251"/>
    </location>
</feature>
<dbReference type="AlphaFoldDB" id="A0A085N390"/>
<dbReference type="EMBL" id="KL367564">
    <property type="protein sequence ID" value="KFD63936.1"/>
    <property type="molecule type" value="Genomic_DNA"/>
</dbReference>
<dbReference type="Pfam" id="PF00078">
    <property type="entry name" value="RVT_1"/>
    <property type="match status" value="1"/>
</dbReference>
<protein>
    <recommendedName>
        <fullName evidence="1">Reverse transcriptase domain-containing protein</fullName>
    </recommendedName>
</protein>
<dbReference type="InterPro" id="IPR053134">
    <property type="entry name" value="RNA-dir_DNA_polymerase"/>
</dbReference>
<evidence type="ECO:0000259" key="1">
    <source>
        <dbReference type="Pfam" id="PF00078"/>
    </source>
</evidence>
<name>A0A085N390_9BILA</name>
<dbReference type="PANTHER" id="PTHR24559">
    <property type="entry name" value="TRANSPOSON TY3-I GAG-POL POLYPROTEIN"/>
    <property type="match status" value="1"/>
</dbReference>
<dbReference type="Proteomes" id="UP000030758">
    <property type="component" value="Unassembled WGS sequence"/>
</dbReference>
<organism evidence="2">
    <name type="scientific">Trichuris suis</name>
    <name type="common">pig whipworm</name>
    <dbReference type="NCBI Taxonomy" id="68888"/>
    <lineage>
        <taxon>Eukaryota</taxon>
        <taxon>Metazoa</taxon>
        <taxon>Ecdysozoa</taxon>
        <taxon>Nematoda</taxon>
        <taxon>Enoplea</taxon>
        <taxon>Dorylaimia</taxon>
        <taxon>Trichinellida</taxon>
        <taxon>Trichuridae</taxon>
        <taxon>Trichuris</taxon>
    </lineage>
</organism>
<dbReference type="InterPro" id="IPR043502">
    <property type="entry name" value="DNA/RNA_pol_sf"/>
</dbReference>
<dbReference type="InterPro" id="IPR043128">
    <property type="entry name" value="Rev_trsase/Diguanyl_cyclase"/>
</dbReference>
<gene>
    <name evidence="2" type="ORF">M514_23927</name>
</gene>
<accession>A0A085N390</accession>
<proteinExistence type="predicted"/>
<dbReference type="Gene3D" id="3.10.10.10">
    <property type="entry name" value="HIV Type 1 Reverse Transcriptase, subunit A, domain 1"/>
    <property type="match status" value="1"/>
</dbReference>
<sequence length="256" mass="28278">MNSGSFGSFIQPRVVKAFCLKSYRSRVPVRIASASSTVTALGHTTAILLVKGHIYENVRLVVLPICALASSLVKIFKDSKESLTLTYDGELPPLTISGVAVLKLWKITKSLQNAIYQRAKHGKQSQKESPAPLTGDPLSGFFPHPDDIRSQSVRIMDTTSLAKYRFFSRIDLKSAYHQVRLHPQDKPSTAFEAGGGLYQCMRAPFRVTNGVACFQRMIDLFIKDEHLEGTFAYLGGITVCGSTQVGHDKIWKTSLL</sequence>
<dbReference type="Gene3D" id="3.30.70.270">
    <property type="match status" value="1"/>
</dbReference>
<dbReference type="PANTHER" id="PTHR24559:SF444">
    <property type="entry name" value="REVERSE TRANSCRIPTASE DOMAIN-CONTAINING PROTEIN"/>
    <property type="match status" value="1"/>
</dbReference>
<reference evidence="2" key="1">
    <citation type="journal article" date="2014" name="Nat. Genet.">
        <title>Genome and transcriptome of the porcine whipworm Trichuris suis.</title>
        <authorList>
            <person name="Jex A.R."/>
            <person name="Nejsum P."/>
            <person name="Schwarz E.M."/>
            <person name="Hu L."/>
            <person name="Young N.D."/>
            <person name="Hall R.S."/>
            <person name="Korhonen P.K."/>
            <person name="Liao S."/>
            <person name="Thamsborg S."/>
            <person name="Xia J."/>
            <person name="Xu P."/>
            <person name="Wang S."/>
            <person name="Scheerlinck J.P."/>
            <person name="Hofmann A."/>
            <person name="Sternberg P.W."/>
            <person name="Wang J."/>
            <person name="Gasser R.B."/>
        </authorList>
    </citation>
    <scope>NUCLEOTIDE SEQUENCE [LARGE SCALE GENOMIC DNA]</scope>
    <source>
        <strain evidence="2">DCEP-RM93F</strain>
    </source>
</reference>
<dbReference type="InterPro" id="IPR000477">
    <property type="entry name" value="RT_dom"/>
</dbReference>